<sequence length="160" mass="17541">MSRIAVTIPRAILSIVLLALAALVCGCANSNPQYRIHWSGLTLSATSDANGDNPVAVDLVLSSDVAMTERIAAMSAAQWYAQREALQALFPDRLHYFSWEMVSGQTLHMPRSVMAPRRVNAALVFARYGTPGVHRARITARKGPVTIRLTRENIEIVGDR</sequence>
<dbReference type="AlphaFoldDB" id="A0A0F5K3C1"/>
<evidence type="ECO:0008006" key="3">
    <source>
        <dbReference type="Google" id="ProtNLM"/>
    </source>
</evidence>
<proteinExistence type="predicted"/>
<dbReference type="Proteomes" id="UP000033618">
    <property type="component" value="Unassembled WGS sequence"/>
</dbReference>
<organism evidence="1 2">
    <name type="scientific">Robbsia andropogonis</name>
    <dbReference type="NCBI Taxonomy" id="28092"/>
    <lineage>
        <taxon>Bacteria</taxon>
        <taxon>Pseudomonadati</taxon>
        <taxon>Pseudomonadota</taxon>
        <taxon>Betaproteobacteria</taxon>
        <taxon>Burkholderiales</taxon>
        <taxon>Burkholderiaceae</taxon>
        <taxon>Robbsia</taxon>
    </lineage>
</organism>
<dbReference type="PATRIC" id="fig|28092.6.peg.896"/>
<keyword evidence="2" id="KW-1185">Reference proteome</keyword>
<evidence type="ECO:0000313" key="2">
    <source>
        <dbReference type="Proteomes" id="UP000033618"/>
    </source>
</evidence>
<reference evidence="1 2" key="1">
    <citation type="submission" date="2015-03" db="EMBL/GenBank/DDBJ databases">
        <title>Draft Genome Sequence of Burkholderia andropogonis type strain ICMP2807, isolated from Sorghum bicolor.</title>
        <authorList>
            <person name="Lopes-Santos L."/>
            <person name="Castro D.B."/>
            <person name="Ottoboni L.M."/>
            <person name="Park D."/>
            <person name="Weirc B.S."/>
            <person name="Destefano S.A."/>
        </authorList>
    </citation>
    <scope>NUCLEOTIDE SEQUENCE [LARGE SCALE GENOMIC DNA]</scope>
    <source>
        <strain evidence="1 2">ICMP2807</strain>
    </source>
</reference>
<dbReference type="OrthoDB" id="8588447at2"/>
<evidence type="ECO:0000313" key="1">
    <source>
        <dbReference type="EMBL" id="KKB64573.1"/>
    </source>
</evidence>
<dbReference type="STRING" id="28092.WM40_03760"/>
<gene>
    <name evidence="1" type="ORF">WM40_03760</name>
</gene>
<comment type="caution">
    <text evidence="1">The sequence shown here is derived from an EMBL/GenBank/DDBJ whole genome shotgun (WGS) entry which is preliminary data.</text>
</comment>
<accession>A0A0F5K3C1</accession>
<protein>
    <recommendedName>
        <fullName evidence="3">Type VI secretion protein</fullName>
    </recommendedName>
</protein>
<dbReference type="RefSeq" id="WP_046152217.1">
    <property type="nucleotide sequence ID" value="NZ_CADFGU010000005.1"/>
</dbReference>
<dbReference type="PROSITE" id="PS51257">
    <property type="entry name" value="PROKAR_LIPOPROTEIN"/>
    <property type="match status" value="1"/>
</dbReference>
<dbReference type="EMBL" id="LAQU01000003">
    <property type="protein sequence ID" value="KKB64573.1"/>
    <property type="molecule type" value="Genomic_DNA"/>
</dbReference>
<name>A0A0F5K3C1_9BURK</name>